<keyword evidence="8" id="KW-0404">Intron homing</keyword>
<dbReference type="PANTHER" id="PTHR10422:SF18">
    <property type="entry name" value="CYTOCHROME C OXIDASE SUBUNIT 1"/>
    <property type="match status" value="1"/>
</dbReference>
<dbReference type="GO" id="GO:0004129">
    <property type="term" value="F:cytochrome-c oxidase activity"/>
    <property type="evidence" value="ECO:0007669"/>
    <property type="project" value="InterPro"/>
</dbReference>
<evidence type="ECO:0000256" key="3">
    <source>
        <dbReference type="ARBA" id="ARBA00009332"/>
    </source>
</evidence>
<feature type="transmembrane region" description="Helical" evidence="10">
    <location>
        <begin position="57"/>
        <end position="82"/>
    </location>
</feature>
<feature type="transmembrane region" description="Helical" evidence="10">
    <location>
        <begin position="182"/>
        <end position="209"/>
    </location>
</feature>
<evidence type="ECO:0000313" key="13">
    <source>
        <dbReference type="Proteomes" id="UP000179920"/>
    </source>
</evidence>
<dbReference type="Gene3D" id="1.20.210.10">
    <property type="entry name" value="Cytochrome c oxidase-like, subunit I domain"/>
    <property type="match status" value="1"/>
</dbReference>
<comment type="subcellular location">
    <subcellularLocation>
        <location evidence="2">Mitochondrion</location>
    </subcellularLocation>
</comment>
<dbReference type="InterPro" id="IPR036927">
    <property type="entry name" value="Cyt_c_oxase-like_su1_sf"/>
</dbReference>
<dbReference type="AlphaFoldDB" id="A0A1K0GEL2"/>
<dbReference type="Pfam" id="PF00115">
    <property type="entry name" value="COX1"/>
    <property type="match status" value="1"/>
</dbReference>
<organism evidence="12 13">
    <name type="scientific">Ustilago bromivora</name>
    <dbReference type="NCBI Taxonomy" id="307758"/>
    <lineage>
        <taxon>Eukaryota</taxon>
        <taxon>Fungi</taxon>
        <taxon>Dikarya</taxon>
        <taxon>Basidiomycota</taxon>
        <taxon>Ustilaginomycotina</taxon>
        <taxon>Ustilaginomycetes</taxon>
        <taxon>Ustilaginales</taxon>
        <taxon>Ustilaginaceae</taxon>
        <taxon>Ustilago</taxon>
    </lineage>
</organism>
<dbReference type="FunFam" id="1.20.210.10:FF:000014">
    <property type="entry name" value="Probable intron-encoded endonuclease aI4"/>
    <property type="match status" value="1"/>
</dbReference>
<feature type="transmembrane region" description="Helical" evidence="10">
    <location>
        <begin position="303"/>
        <end position="322"/>
    </location>
</feature>
<evidence type="ECO:0000256" key="1">
    <source>
        <dbReference type="ARBA" id="ARBA00002670"/>
    </source>
</evidence>
<evidence type="ECO:0000259" key="11">
    <source>
        <dbReference type="PROSITE" id="PS50855"/>
    </source>
</evidence>
<evidence type="ECO:0000256" key="8">
    <source>
        <dbReference type="ARBA" id="ARBA00022886"/>
    </source>
</evidence>
<evidence type="ECO:0000256" key="5">
    <source>
        <dbReference type="ARBA" id="ARBA00022722"/>
    </source>
</evidence>
<dbReference type="InterPro" id="IPR027434">
    <property type="entry name" value="Homing_endonucl"/>
</dbReference>
<dbReference type="EMBL" id="LT558140">
    <property type="protein sequence ID" value="SAM86524.1"/>
    <property type="molecule type" value="Genomic_DNA"/>
</dbReference>
<feature type="non-terminal residue" evidence="12">
    <location>
        <position position="1"/>
    </location>
</feature>
<dbReference type="SUPFAM" id="SSF81442">
    <property type="entry name" value="Cytochrome c oxidase subunit I-like"/>
    <property type="match status" value="1"/>
</dbReference>
<dbReference type="Proteomes" id="UP000179920">
    <property type="component" value="Mitochondrion MITO"/>
</dbReference>
<dbReference type="Pfam" id="PF00961">
    <property type="entry name" value="LAGLIDADG_1"/>
    <property type="match status" value="1"/>
</dbReference>
<protein>
    <submittedName>
        <fullName evidence="12">Intron-encoded LAGLIDADG endonuclease</fullName>
    </submittedName>
</protein>
<comment type="function">
    <text evidence="1">Mitochondrial DNA endonuclease involved in intron homing.</text>
</comment>
<evidence type="ECO:0000256" key="10">
    <source>
        <dbReference type="SAM" id="Phobius"/>
    </source>
</evidence>
<name>A0A1K0GEL2_9BASI</name>
<feature type="transmembrane region" description="Helical" evidence="10">
    <location>
        <begin position="145"/>
        <end position="170"/>
    </location>
</feature>
<proteinExistence type="inferred from homology"/>
<dbReference type="InterPro" id="IPR000883">
    <property type="entry name" value="Cyt_C_Oxase_1"/>
</dbReference>
<dbReference type="GO" id="GO:0006314">
    <property type="term" value="P:intron homing"/>
    <property type="evidence" value="ECO:0007669"/>
    <property type="project" value="UniProtKB-KW"/>
</dbReference>
<feature type="transmembrane region" description="Helical" evidence="10">
    <location>
        <begin position="262"/>
        <end position="283"/>
    </location>
</feature>
<sequence>VVRWLYSTNAKDIGTLYLIFAVFAAMIGTAFSVLIRMELAAPGVQYLNGDHQLYNIITAHAFVMIFFMVMPAMVGGFGNYLVPVMIGAPDMAFPRLNNISFWLLPPSLILLLASAFVEQGAGTGWTVYPPLSGLQSHSGGSVDLAIFSLHLSGISSMLGAMNFITTVLNMRNPGMTLHKLPLFVWAIFVTAILLLLSLPVLAGAITMLLTDRNFNTSFYDPAGGGDPILYQHLFSHPEVYILIIPGFGMISHIVSAFSGKPVFGYLGMVYAMFSIGILGFLVWSHHMYAVGLDVDTTRVSFLNVNSVIIIWLFAGNFLIYVCPKTVDGIIKHSNFEFDARNNTNKIEKQSAGNHLSEHINKHKKIINDTEIGYYLAGLIEGDGYIGKRGFEILFSEKDLSNAYFLKNWIGYGSVYKLKEKKAYKLLIFHKEGVKKVWNLVNGKFQGPFKIQQAILHSYDAKFNTAILPIDNILNITKTHWLAGFSDAPNGGNFSIFVSKSKTHNNGHNITIPFRISQKNKELLIKIQEVIKGGIIILDKKGVHRYSTVSFKIAVVMANYFDSFHLQNPNQILRYFYWRKTLLLIQNKKHLSDEGLHKIMSIKKQLNEGNIGILRD</sequence>
<dbReference type="PANTHER" id="PTHR10422">
    <property type="entry name" value="CYTOCHROME C OXIDASE SUBUNIT 1"/>
    <property type="match status" value="1"/>
</dbReference>
<gene>
    <name evidence="12" type="ORF">UBRO_21205</name>
</gene>
<evidence type="ECO:0000256" key="4">
    <source>
        <dbReference type="ARBA" id="ARBA00010468"/>
    </source>
</evidence>
<feature type="transmembrane region" description="Helical" evidence="10">
    <location>
        <begin position="239"/>
        <end position="257"/>
    </location>
</feature>
<keyword evidence="6 12" id="KW-0255">Endonuclease</keyword>
<dbReference type="Gene3D" id="3.10.28.10">
    <property type="entry name" value="Homing endonucleases"/>
    <property type="match status" value="2"/>
</dbReference>
<dbReference type="InterPro" id="IPR004860">
    <property type="entry name" value="LAGLIDADG_dom"/>
</dbReference>
<dbReference type="PRINTS" id="PR01165">
    <property type="entry name" value="CYCOXIDASEI"/>
</dbReference>
<dbReference type="GO" id="GO:0016020">
    <property type="term" value="C:membrane"/>
    <property type="evidence" value="ECO:0007669"/>
    <property type="project" value="InterPro"/>
</dbReference>
<dbReference type="GO" id="GO:0005739">
    <property type="term" value="C:mitochondrion"/>
    <property type="evidence" value="ECO:0007669"/>
    <property type="project" value="UniProtKB-SubCell"/>
</dbReference>
<dbReference type="SUPFAM" id="SSF55608">
    <property type="entry name" value="Homing endonucleases"/>
    <property type="match status" value="2"/>
</dbReference>
<keyword evidence="10" id="KW-0812">Transmembrane</keyword>
<dbReference type="GO" id="GO:0016787">
    <property type="term" value="F:hydrolase activity"/>
    <property type="evidence" value="ECO:0007669"/>
    <property type="project" value="UniProtKB-KW"/>
</dbReference>
<dbReference type="GO" id="GO:0006123">
    <property type="term" value="P:mitochondrial electron transport, cytochrome c to oxygen"/>
    <property type="evidence" value="ECO:0007669"/>
    <property type="project" value="TreeGrafter"/>
</dbReference>
<evidence type="ECO:0000256" key="2">
    <source>
        <dbReference type="ARBA" id="ARBA00004173"/>
    </source>
</evidence>
<feature type="transmembrane region" description="Helical" evidence="10">
    <location>
        <begin position="16"/>
        <end position="37"/>
    </location>
</feature>
<accession>A0A1K0GEL2</accession>
<dbReference type="InterPro" id="IPR023616">
    <property type="entry name" value="Cyt_c_oxase-like_su1_dom"/>
</dbReference>
<dbReference type="GO" id="GO:0015990">
    <property type="term" value="P:electron transport coupled proton transport"/>
    <property type="evidence" value="ECO:0007669"/>
    <property type="project" value="TreeGrafter"/>
</dbReference>
<geneLocation type="mitochondrion" evidence="12"/>
<evidence type="ECO:0000256" key="9">
    <source>
        <dbReference type="ARBA" id="ARBA00023128"/>
    </source>
</evidence>
<evidence type="ECO:0000256" key="7">
    <source>
        <dbReference type="ARBA" id="ARBA00022801"/>
    </source>
</evidence>
<keyword evidence="5" id="KW-0540">Nuclease</keyword>
<evidence type="ECO:0000313" key="12">
    <source>
        <dbReference type="EMBL" id="SAM86524.1"/>
    </source>
</evidence>
<comment type="similarity">
    <text evidence="3">In the C-terminal section; belongs to the LAGLIDADG endonuclease family.</text>
</comment>
<keyword evidence="10" id="KW-0472">Membrane</keyword>
<feature type="transmembrane region" description="Helical" evidence="10">
    <location>
        <begin position="103"/>
        <end position="125"/>
    </location>
</feature>
<dbReference type="GO" id="GO:0020037">
    <property type="term" value="F:heme binding"/>
    <property type="evidence" value="ECO:0007669"/>
    <property type="project" value="InterPro"/>
</dbReference>
<comment type="similarity">
    <text evidence="4">In the N-terminal section; belongs to the heme-copper respiratory oxidase family.</text>
</comment>
<evidence type="ECO:0000256" key="6">
    <source>
        <dbReference type="ARBA" id="ARBA00022759"/>
    </source>
</evidence>
<feature type="domain" description="Cytochrome oxidase subunit I profile" evidence="11">
    <location>
        <begin position="1"/>
        <end position="309"/>
    </location>
</feature>
<keyword evidence="7" id="KW-0378">Hydrolase</keyword>
<reference evidence="13" key="1">
    <citation type="submission" date="2016-04" db="EMBL/GenBank/DDBJ databases">
        <authorList>
            <person name="Guldener U."/>
            <person name="Guldener U."/>
        </authorList>
    </citation>
    <scope>NUCLEOTIDE SEQUENCE [LARGE SCALE GENOMIC DNA]</scope>
    <source>
        <strain evidence="13">UB2112</strain>
    </source>
</reference>
<keyword evidence="10" id="KW-1133">Transmembrane helix</keyword>
<dbReference type="GO" id="GO:0004519">
    <property type="term" value="F:endonuclease activity"/>
    <property type="evidence" value="ECO:0007669"/>
    <property type="project" value="UniProtKB-KW"/>
</dbReference>
<keyword evidence="9" id="KW-0496">Mitochondrion</keyword>
<dbReference type="PROSITE" id="PS50855">
    <property type="entry name" value="COX1"/>
    <property type="match status" value="1"/>
</dbReference>